<dbReference type="PANTHER" id="PTHR10272">
    <property type="entry name" value="PLATELET-ACTIVATING FACTOR ACETYLHYDROLASE"/>
    <property type="match status" value="1"/>
</dbReference>
<keyword evidence="3" id="KW-0443">Lipid metabolism</keyword>
<dbReference type="AlphaFoldDB" id="A0AA96WV76"/>
<feature type="domain" description="DUF1400" evidence="6">
    <location>
        <begin position="30"/>
        <end position="152"/>
    </location>
</feature>
<feature type="domain" description="AB hydrolase-1" evidence="5">
    <location>
        <begin position="232"/>
        <end position="339"/>
    </location>
</feature>
<dbReference type="Pfam" id="PF07176">
    <property type="entry name" value="DUF1400"/>
    <property type="match status" value="1"/>
</dbReference>
<evidence type="ECO:0000259" key="5">
    <source>
        <dbReference type="Pfam" id="PF00561"/>
    </source>
</evidence>
<reference evidence="7" key="1">
    <citation type="journal article" date="2023" name="Plants (Basel)">
        <title>Genomic Analysis of Leptolyngbya boryana CZ1 Reveals Efficient Carbon Fixation Modules.</title>
        <authorList>
            <person name="Bai X."/>
            <person name="Wang H."/>
            <person name="Cheng W."/>
            <person name="Wang J."/>
            <person name="Ma M."/>
            <person name="Hu H."/>
            <person name="Song Z."/>
            <person name="Ma H."/>
            <person name="Fan Y."/>
            <person name="Du C."/>
            <person name="Xu J."/>
        </authorList>
    </citation>
    <scope>NUCLEOTIDE SEQUENCE</scope>
    <source>
        <strain evidence="7">CZ1</strain>
    </source>
</reference>
<evidence type="ECO:0000256" key="1">
    <source>
        <dbReference type="ARBA" id="ARBA00022801"/>
    </source>
</evidence>
<dbReference type="GO" id="GO:0003847">
    <property type="term" value="F:1-alkyl-2-acetylglycerophosphocholine esterase activity"/>
    <property type="evidence" value="ECO:0007669"/>
    <property type="project" value="TreeGrafter"/>
</dbReference>
<evidence type="ECO:0000256" key="3">
    <source>
        <dbReference type="ARBA" id="ARBA00023098"/>
    </source>
</evidence>
<evidence type="ECO:0000259" key="6">
    <source>
        <dbReference type="Pfam" id="PF07176"/>
    </source>
</evidence>
<dbReference type="InterPro" id="IPR029058">
    <property type="entry name" value="AB_hydrolase_fold"/>
</dbReference>
<dbReference type="SUPFAM" id="SSF53474">
    <property type="entry name" value="alpha/beta-Hydrolases"/>
    <property type="match status" value="1"/>
</dbReference>
<evidence type="ECO:0000256" key="2">
    <source>
        <dbReference type="ARBA" id="ARBA00022963"/>
    </source>
</evidence>
<feature type="signal peptide" evidence="4">
    <location>
        <begin position="1"/>
        <end position="30"/>
    </location>
</feature>
<accession>A0AA96WV76</accession>
<dbReference type="EMBL" id="CP130144">
    <property type="protein sequence ID" value="WNZ46561.1"/>
    <property type="molecule type" value="Genomic_DNA"/>
</dbReference>
<gene>
    <name evidence="7" type="ORF">Q2T42_01755</name>
</gene>
<dbReference type="GO" id="GO:0016042">
    <property type="term" value="P:lipid catabolic process"/>
    <property type="evidence" value="ECO:0007669"/>
    <property type="project" value="UniProtKB-KW"/>
</dbReference>
<proteinExistence type="predicted"/>
<name>A0AA96WV76_LEPBY</name>
<reference evidence="7" key="2">
    <citation type="submission" date="2023-07" db="EMBL/GenBank/DDBJ databases">
        <authorList>
            <person name="Bai X.-H."/>
            <person name="Wang H.-H."/>
            <person name="Wang J."/>
            <person name="Ma M.-Y."/>
            <person name="Hu H.-H."/>
            <person name="Song Z.-L."/>
            <person name="Ma H.-G."/>
            <person name="Fan Y."/>
            <person name="Du C.-Y."/>
            <person name="Xu J.-C."/>
        </authorList>
    </citation>
    <scope>NUCLEOTIDE SEQUENCE</scope>
    <source>
        <strain evidence="7">CZ1</strain>
    </source>
</reference>
<protein>
    <submittedName>
        <fullName evidence="7">Alpha/beta hydrolase</fullName>
    </submittedName>
</protein>
<dbReference type="RefSeq" id="WP_316427660.1">
    <property type="nucleotide sequence ID" value="NZ_CP130144.1"/>
</dbReference>
<organism evidence="7">
    <name type="scientific">Leptolyngbya boryana CZ1</name>
    <dbReference type="NCBI Taxonomy" id="3060204"/>
    <lineage>
        <taxon>Bacteria</taxon>
        <taxon>Bacillati</taxon>
        <taxon>Cyanobacteriota</taxon>
        <taxon>Cyanophyceae</taxon>
        <taxon>Leptolyngbyales</taxon>
        <taxon>Leptolyngbyaceae</taxon>
        <taxon>Leptolyngbya group</taxon>
        <taxon>Leptolyngbya</taxon>
    </lineage>
</organism>
<dbReference type="InterPro" id="IPR010802">
    <property type="entry name" value="DUF1400"/>
</dbReference>
<evidence type="ECO:0000313" key="7">
    <source>
        <dbReference type="EMBL" id="WNZ46561.1"/>
    </source>
</evidence>
<sequence>MKRFVSLKTLGHSFMWGAALALSAVAPSFAAERLNLRFGPFEQSIEVADLEQFAQSGKVSTSLQLYTAILTPEFRKALTSRLELDPNLGTRIVEDLLKSPSGQQVLNSIRQAAPELSLETLQAGFWLAARQANQLDAIGVIKAIPQDTVTIDVTQALGIASQLNFSYWKTQGIQSLLTNSLPAGNPGFRAELDPSAPGNQPVREQFFSFFDDQRNRQLPVDLYWSSTNPQAPLIVIAPGFEANRKFLTYLARHLASHGFTVAAIEHPFVTRGGALPALNPDRLVPGTEFIDRPKDVSFLLDRFAELNQQPGELQGKLNTQKVSMIGHSLGGYEALALAGAELRIDELRDFCRESGLLERVPADWLQCAAAELPQNRISIRDPRIVQAIALNPAIGQIFGKEGLKSVATPTMILTSTDDRLAPAFTQQLQPFLQLPTPKYLLTAIGTTHLSVSDPGNFSGAVAQGTLVKERRGKEVEPLRRLLQGVTLAFVQQATPAAKTYQPFLTPDYARSLSKPELPMRLNTELPENITRWLSLASVF</sequence>
<dbReference type="Gene3D" id="3.40.50.1820">
    <property type="entry name" value="alpha/beta hydrolase"/>
    <property type="match status" value="1"/>
</dbReference>
<dbReference type="InterPro" id="IPR000073">
    <property type="entry name" value="AB_hydrolase_1"/>
</dbReference>
<keyword evidence="2" id="KW-0442">Lipid degradation</keyword>
<keyword evidence="4" id="KW-0732">Signal</keyword>
<keyword evidence="1 7" id="KW-0378">Hydrolase</keyword>
<dbReference type="PANTHER" id="PTHR10272:SF13">
    <property type="entry name" value="POLY(ETHYLENE TEREPHTHALATE) HYDROLASE"/>
    <property type="match status" value="1"/>
</dbReference>
<evidence type="ECO:0000256" key="4">
    <source>
        <dbReference type="SAM" id="SignalP"/>
    </source>
</evidence>
<dbReference type="Pfam" id="PF00561">
    <property type="entry name" value="Abhydrolase_1"/>
    <property type="match status" value="1"/>
</dbReference>
<feature type="chain" id="PRO_5041697664" evidence="4">
    <location>
        <begin position="31"/>
        <end position="539"/>
    </location>
</feature>